<dbReference type="Proteomes" id="UP000249451">
    <property type="component" value="Unassembled WGS sequence"/>
</dbReference>
<dbReference type="EMBL" id="QFNY01000402">
    <property type="protein sequence ID" value="PZO97504.1"/>
    <property type="molecule type" value="Genomic_DNA"/>
</dbReference>
<evidence type="ECO:0000256" key="4">
    <source>
        <dbReference type="ARBA" id="ARBA00048819"/>
    </source>
</evidence>
<dbReference type="PANTHER" id="PTHR36510:SF1">
    <property type="entry name" value="GLUTAMATE--CYSTEINE LIGASE 2-RELATED"/>
    <property type="match status" value="1"/>
</dbReference>
<evidence type="ECO:0000256" key="5">
    <source>
        <dbReference type="HAMAP-Rule" id="MF_01609"/>
    </source>
</evidence>
<dbReference type="AlphaFoldDB" id="A0A2W5ASD2"/>
<dbReference type="Pfam" id="PF04107">
    <property type="entry name" value="GCS2"/>
    <property type="match status" value="1"/>
</dbReference>
<keyword evidence="2 5" id="KW-0547">Nucleotide-binding</keyword>
<dbReference type="GO" id="GO:0042398">
    <property type="term" value="P:modified amino acid biosynthetic process"/>
    <property type="evidence" value="ECO:0007669"/>
    <property type="project" value="InterPro"/>
</dbReference>
<dbReference type="GO" id="GO:0005524">
    <property type="term" value="F:ATP binding"/>
    <property type="evidence" value="ECO:0007669"/>
    <property type="project" value="UniProtKB-KW"/>
</dbReference>
<comment type="similarity">
    <text evidence="5">Belongs to the glutamate--cysteine ligase type 2 family. YbdK subfamily.</text>
</comment>
<gene>
    <name evidence="6" type="ORF">DI609_12995</name>
</gene>
<proteinExistence type="inferred from homology"/>
<keyword evidence="3 5" id="KW-0067">ATP-binding</keyword>
<comment type="catalytic activity">
    <reaction evidence="4 5">
        <text>L-cysteine + L-glutamate + ATP = gamma-L-glutamyl-L-cysteine + ADP + phosphate + H(+)</text>
        <dbReference type="Rhea" id="RHEA:13285"/>
        <dbReference type="ChEBI" id="CHEBI:15378"/>
        <dbReference type="ChEBI" id="CHEBI:29985"/>
        <dbReference type="ChEBI" id="CHEBI:30616"/>
        <dbReference type="ChEBI" id="CHEBI:35235"/>
        <dbReference type="ChEBI" id="CHEBI:43474"/>
        <dbReference type="ChEBI" id="CHEBI:58173"/>
        <dbReference type="ChEBI" id="CHEBI:456216"/>
        <dbReference type="EC" id="6.3.2.2"/>
    </reaction>
</comment>
<comment type="caution">
    <text evidence="6">The sequence shown here is derived from an EMBL/GenBank/DDBJ whole genome shotgun (WGS) entry which is preliminary data.</text>
</comment>
<dbReference type="InterPro" id="IPR050141">
    <property type="entry name" value="GCL_type2/YbdK_subfam"/>
</dbReference>
<evidence type="ECO:0000256" key="2">
    <source>
        <dbReference type="ARBA" id="ARBA00022741"/>
    </source>
</evidence>
<dbReference type="HAMAP" id="MF_01609">
    <property type="entry name" value="Glu_cys_ligase_2"/>
    <property type="match status" value="1"/>
</dbReference>
<dbReference type="InterPro" id="IPR006336">
    <property type="entry name" value="GCS2"/>
</dbReference>
<protein>
    <recommendedName>
        <fullName evidence="5">Putative glutamate--cysteine ligase 2</fullName>
        <ecNumber evidence="5">6.3.2.2</ecNumber>
    </recommendedName>
    <alternativeName>
        <fullName evidence="5">Gamma-glutamylcysteine synthetase 2</fullName>
        <shortName evidence="5">GCS 2</shortName>
        <shortName evidence="5">Gamma-GCS 2</shortName>
    </alternativeName>
</protein>
<comment type="function">
    <text evidence="5">ATP-dependent carboxylate-amine ligase which exhibits weak glutamate--cysteine ligase activity.</text>
</comment>
<name>A0A2W5ASD2_9CORY</name>
<keyword evidence="1 5" id="KW-0436">Ligase</keyword>
<dbReference type="NCBIfam" id="NF010042">
    <property type="entry name" value="PRK13517.1-2"/>
    <property type="match status" value="1"/>
</dbReference>
<reference evidence="6 7" key="1">
    <citation type="submission" date="2017-11" db="EMBL/GenBank/DDBJ databases">
        <title>Infants hospitalized years apart are colonized by the same room-sourced microbial strains.</title>
        <authorList>
            <person name="Brooks B."/>
            <person name="Olm M.R."/>
            <person name="Firek B.A."/>
            <person name="Baker R."/>
            <person name="Thomas B.C."/>
            <person name="Morowitz M.J."/>
            <person name="Banfield J.F."/>
        </authorList>
    </citation>
    <scope>NUCLEOTIDE SEQUENCE [LARGE SCALE GENOMIC DNA]</scope>
    <source>
        <strain evidence="6">S2_012_000_R3_87</strain>
    </source>
</reference>
<dbReference type="InterPro" id="IPR011793">
    <property type="entry name" value="YbdK"/>
</dbReference>
<dbReference type="NCBIfam" id="TIGR02050">
    <property type="entry name" value="gshA_cyan_rel"/>
    <property type="match status" value="1"/>
</dbReference>
<dbReference type="Gene3D" id="3.30.590.20">
    <property type="match status" value="1"/>
</dbReference>
<sequence>MDFPGSEPTVGLEWEVALIDPETLDLVPRAGELLDLMDEVYPGHRVTREFMANTVEMVTGVHEGIPAAVEDLREQLLQLLDCAERIGVELFSAGTHPFTNWGDQEMSDKESYREIIERTQYWGRQMIIWGIHVHVGVGSKEKVWPIINAVMTHYPHVLAMSASSPAWEGLDTGYASNRTLLYQQLPTAGIPYQFASWDEWEEFNRDQDRSGVINHTGSMHFDVRPSKYGTIEVRFADSTMAIWEVAAISAYLHCLVVYFERMYDAGEELPSLQQWHVAENKWRAARYGLKALIITDRETTERMVTDELRRWVEELSPLAEELGCKAELQDVLRLIETGGDYARQRAAARAAGAALEPGVRTRGDAGAEEGFTQPRAWRAAVELTARTLRETARD</sequence>
<dbReference type="GO" id="GO:0004357">
    <property type="term" value="F:glutamate-cysteine ligase activity"/>
    <property type="evidence" value="ECO:0007669"/>
    <property type="project" value="UniProtKB-EC"/>
</dbReference>
<dbReference type="NCBIfam" id="NF010044">
    <property type="entry name" value="PRK13517.1-4"/>
    <property type="match status" value="1"/>
</dbReference>
<evidence type="ECO:0000256" key="3">
    <source>
        <dbReference type="ARBA" id="ARBA00022840"/>
    </source>
</evidence>
<dbReference type="InterPro" id="IPR014746">
    <property type="entry name" value="Gln_synth/guanido_kin_cat_dom"/>
</dbReference>
<evidence type="ECO:0000313" key="7">
    <source>
        <dbReference type="Proteomes" id="UP000249451"/>
    </source>
</evidence>
<accession>A0A2W5ASD2</accession>
<evidence type="ECO:0000313" key="6">
    <source>
        <dbReference type="EMBL" id="PZO97504.1"/>
    </source>
</evidence>
<dbReference type="SUPFAM" id="SSF55931">
    <property type="entry name" value="Glutamine synthetase/guanido kinase"/>
    <property type="match status" value="1"/>
</dbReference>
<organism evidence="6 7">
    <name type="scientific">Corynebacterium urealyticum</name>
    <dbReference type="NCBI Taxonomy" id="43771"/>
    <lineage>
        <taxon>Bacteria</taxon>
        <taxon>Bacillati</taxon>
        <taxon>Actinomycetota</taxon>
        <taxon>Actinomycetes</taxon>
        <taxon>Mycobacteriales</taxon>
        <taxon>Corynebacteriaceae</taxon>
        <taxon>Corynebacterium</taxon>
    </lineage>
</organism>
<dbReference type="EC" id="6.3.2.2" evidence="5"/>
<dbReference type="PANTHER" id="PTHR36510">
    <property type="entry name" value="GLUTAMATE--CYSTEINE LIGASE 2-RELATED"/>
    <property type="match status" value="1"/>
</dbReference>
<evidence type="ECO:0000256" key="1">
    <source>
        <dbReference type="ARBA" id="ARBA00022598"/>
    </source>
</evidence>